<feature type="transmembrane region" description="Helical" evidence="6">
    <location>
        <begin position="379"/>
        <end position="400"/>
    </location>
</feature>
<feature type="transmembrane region" description="Helical" evidence="6">
    <location>
        <begin position="434"/>
        <end position="453"/>
    </location>
</feature>
<dbReference type="PROSITE" id="PS00216">
    <property type="entry name" value="SUGAR_TRANSPORT_1"/>
    <property type="match status" value="1"/>
</dbReference>
<keyword evidence="2 6" id="KW-0812">Transmembrane</keyword>
<proteinExistence type="predicted"/>
<evidence type="ECO:0000313" key="8">
    <source>
        <dbReference type="EnsemblMetazoa" id="XP_030851380"/>
    </source>
</evidence>
<feature type="transmembrane region" description="Helical" evidence="6">
    <location>
        <begin position="21"/>
        <end position="41"/>
    </location>
</feature>
<reference evidence="8" key="2">
    <citation type="submission" date="2021-01" db="UniProtKB">
        <authorList>
            <consortium name="EnsemblMetazoa"/>
        </authorList>
    </citation>
    <scope>IDENTIFICATION</scope>
</reference>
<dbReference type="GeneID" id="756287"/>
<dbReference type="OMA" id="PDENCTS"/>
<evidence type="ECO:0000256" key="6">
    <source>
        <dbReference type="SAM" id="Phobius"/>
    </source>
</evidence>
<protein>
    <recommendedName>
        <fullName evidence="7">Major facilitator superfamily (MFS) profile domain-containing protein</fullName>
    </recommendedName>
</protein>
<dbReference type="InParanoid" id="A0A7M7PIH0"/>
<feature type="transmembrane region" description="Helical" evidence="6">
    <location>
        <begin position="409"/>
        <end position="428"/>
    </location>
</feature>
<feature type="transmembrane region" description="Helical" evidence="6">
    <location>
        <begin position="264"/>
        <end position="282"/>
    </location>
</feature>
<organism evidence="8 9">
    <name type="scientific">Strongylocentrotus purpuratus</name>
    <name type="common">Purple sea urchin</name>
    <dbReference type="NCBI Taxonomy" id="7668"/>
    <lineage>
        <taxon>Eukaryota</taxon>
        <taxon>Metazoa</taxon>
        <taxon>Echinodermata</taxon>
        <taxon>Eleutherozoa</taxon>
        <taxon>Echinozoa</taxon>
        <taxon>Echinoidea</taxon>
        <taxon>Euechinoidea</taxon>
        <taxon>Echinacea</taxon>
        <taxon>Camarodonta</taxon>
        <taxon>Echinidea</taxon>
        <taxon>Strongylocentrotidae</taxon>
        <taxon>Strongylocentrotus</taxon>
    </lineage>
</organism>
<keyword evidence="4 6" id="KW-0472">Membrane</keyword>
<feature type="compositionally biased region" description="Polar residues" evidence="5">
    <location>
        <begin position="546"/>
        <end position="556"/>
    </location>
</feature>
<evidence type="ECO:0000256" key="5">
    <source>
        <dbReference type="SAM" id="MobiDB-lite"/>
    </source>
</evidence>
<dbReference type="Gene3D" id="1.20.1250.20">
    <property type="entry name" value="MFS general substrate transporter like domains"/>
    <property type="match status" value="1"/>
</dbReference>
<dbReference type="CDD" id="cd17317">
    <property type="entry name" value="MFS_SLC22"/>
    <property type="match status" value="1"/>
</dbReference>
<dbReference type="EnsemblMetazoa" id="XM_030995520">
    <property type="protein sequence ID" value="XP_030851380"/>
    <property type="gene ID" value="LOC756287"/>
</dbReference>
<name>A0A7M7PIH0_STRPU</name>
<feature type="transmembrane region" description="Helical" evidence="6">
    <location>
        <begin position="235"/>
        <end position="258"/>
    </location>
</feature>
<keyword evidence="3 6" id="KW-1133">Transmembrane helix</keyword>
<dbReference type="AlphaFoldDB" id="A0A7M7PIH0"/>
<dbReference type="RefSeq" id="XP_030851380.1">
    <property type="nucleotide sequence ID" value="XM_030995520.1"/>
</dbReference>
<dbReference type="GO" id="GO:0022857">
    <property type="term" value="F:transmembrane transporter activity"/>
    <property type="evidence" value="ECO:0007669"/>
    <property type="project" value="InterPro"/>
</dbReference>
<sequence>MKFDDIMITIGEFGRYQRRTYNLCCLFAFLTAFHLLASVFITGSADHWCKIPEWDEVNCTEWGYNTTEECQELKRSIGIPSNISETGDVTYAQCSRYNLSGIDYFRPDLDLSGRDVVSCDAGWVYDRSVFQSSIVIDFDLVCGSSYLTSVSQSLYFLGVLIGSLVFGHISDIFGRQKSLFFSCGFILVTGTAVAFSPNVWVYAILYLLVGAAMYGTLISSFVLGTEMVGPSKRYLAGMIIELYFSVGYMLLAAIAYLIRNWRHLQLFISLISLAYFMLYPFLPESARWLMAKKKLEPAEKIIRKAAKVNRVKLPDILFEEREFMNKSGGNTGRQPNVFDLFRTPRLRRNTLNLIFNWIVNTLVYYGLSLSTDSLGVDIYLAFFVSGAVEIPAYTSVLFGIEYFGRRPMIVSYMIAGGIACLATIFIPAGPGRVAVAMIGKFGIAGSFAIAYLYPAEIFPTPIRAAGLGMCAMASRVAGMISPLIILLGDYWKPLPFLIFGISSILAGILALFLPETKGRRVPETIEEGENFGRTLLNEPGDDEYNMSESPEMTSPSDFKYQKAPDVDTAIET</sequence>
<dbReference type="SUPFAM" id="SSF103473">
    <property type="entry name" value="MFS general substrate transporter"/>
    <property type="match status" value="1"/>
</dbReference>
<feature type="domain" description="Major facilitator superfamily (MFS) profile" evidence="7">
    <location>
        <begin position="96"/>
        <end position="518"/>
    </location>
</feature>
<feature type="transmembrane region" description="Helical" evidence="6">
    <location>
        <begin position="178"/>
        <end position="195"/>
    </location>
</feature>
<dbReference type="InterPro" id="IPR036259">
    <property type="entry name" value="MFS_trans_sf"/>
</dbReference>
<dbReference type="InterPro" id="IPR005828">
    <property type="entry name" value="MFS_sugar_transport-like"/>
</dbReference>
<dbReference type="PROSITE" id="PS50850">
    <property type="entry name" value="MFS"/>
    <property type="match status" value="1"/>
</dbReference>
<feature type="transmembrane region" description="Helical" evidence="6">
    <location>
        <begin position="201"/>
        <end position="223"/>
    </location>
</feature>
<dbReference type="GO" id="GO:0016020">
    <property type="term" value="C:membrane"/>
    <property type="evidence" value="ECO:0007669"/>
    <property type="project" value="UniProtKB-SubCell"/>
</dbReference>
<evidence type="ECO:0000256" key="1">
    <source>
        <dbReference type="ARBA" id="ARBA00004141"/>
    </source>
</evidence>
<feature type="transmembrane region" description="Helical" evidence="6">
    <location>
        <begin position="350"/>
        <end position="367"/>
    </location>
</feature>
<feature type="transmembrane region" description="Helical" evidence="6">
    <location>
        <begin position="494"/>
        <end position="513"/>
    </location>
</feature>
<evidence type="ECO:0000256" key="2">
    <source>
        <dbReference type="ARBA" id="ARBA00022692"/>
    </source>
</evidence>
<dbReference type="FunCoup" id="A0A7M7PIH0">
    <property type="interactions" value="24"/>
</dbReference>
<dbReference type="Pfam" id="PF00083">
    <property type="entry name" value="Sugar_tr"/>
    <property type="match status" value="1"/>
</dbReference>
<feature type="transmembrane region" description="Helical" evidence="6">
    <location>
        <begin position="146"/>
        <end position="166"/>
    </location>
</feature>
<evidence type="ECO:0000313" key="9">
    <source>
        <dbReference type="Proteomes" id="UP000007110"/>
    </source>
</evidence>
<reference evidence="9" key="1">
    <citation type="submission" date="2015-02" db="EMBL/GenBank/DDBJ databases">
        <title>Genome sequencing for Strongylocentrotus purpuratus.</title>
        <authorList>
            <person name="Murali S."/>
            <person name="Liu Y."/>
            <person name="Vee V."/>
            <person name="English A."/>
            <person name="Wang M."/>
            <person name="Skinner E."/>
            <person name="Han Y."/>
            <person name="Muzny D.M."/>
            <person name="Worley K.C."/>
            <person name="Gibbs R.A."/>
        </authorList>
    </citation>
    <scope>NUCLEOTIDE SEQUENCE</scope>
</reference>
<evidence type="ECO:0000256" key="3">
    <source>
        <dbReference type="ARBA" id="ARBA00022989"/>
    </source>
</evidence>
<evidence type="ECO:0000256" key="4">
    <source>
        <dbReference type="ARBA" id="ARBA00023136"/>
    </source>
</evidence>
<dbReference type="Proteomes" id="UP000007110">
    <property type="component" value="Unassembled WGS sequence"/>
</dbReference>
<accession>A0A7M7PIH0</accession>
<feature type="region of interest" description="Disordered" evidence="5">
    <location>
        <begin position="532"/>
        <end position="572"/>
    </location>
</feature>
<dbReference type="KEGG" id="spu:756287"/>
<keyword evidence="9" id="KW-1185">Reference proteome</keyword>
<dbReference type="PANTHER" id="PTHR24064">
    <property type="entry name" value="SOLUTE CARRIER FAMILY 22 MEMBER"/>
    <property type="match status" value="1"/>
</dbReference>
<feature type="transmembrane region" description="Helical" evidence="6">
    <location>
        <begin position="465"/>
        <end position="488"/>
    </location>
</feature>
<comment type="subcellular location">
    <subcellularLocation>
        <location evidence="1">Membrane</location>
        <topology evidence="1">Multi-pass membrane protein</topology>
    </subcellularLocation>
</comment>
<evidence type="ECO:0000259" key="7">
    <source>
        <dbReference type="PROSITE" id="PS50850"/>
    </source>
</evidence>
<dbReference type="OrthoDB" id="3936150at2759"/>
<dbReference type="InterPro" id="IPR020846">
    <property type="entry name" value="MFS_dom"/>
</dbReference>
<dbReference type="InterPro" id="IPR005829">
    <property type="entry name" value="Sugar_transporter_CS"/>
</dbReference>